<evidence type="ECO:0000256" key="1">
    <source>
        <dbReference type="SAM" id="Coils"/>
    </source>
</evidence>
<evidence type="ECO:0000256" key="2">
    <source>
        <dbReference type="SAM" id="Phobius"/>
    </source>
</evidence>
<reference evidence="3 4" key="1">
    <citation type="journal article" date="2014" name="Int. J. Syst. Evol. Microbiol.">
        <title>Complete genome sequence of Corynebacterium casei LMG S-19264T (=DSM 44701T), isolated from a smear-ripened cheese.</title>
        <authorList>
            <consortium name="US DOE Joint Genome Institute (JGI-PGF)"/>
            <person name="Walter F."/>
            <person name="Albersmeier A."/>
            <person name="Kalinowski J."/>
            <person name="Ruckert C."/>
        </authorList>
    </citation>
    <scope>NUCLEOTIDE SEQUENCE [LARGE SCALE GENOMIC DNA]</scope>
    <source>
        <strain evidence="3 4">CGMCC 1.9161</strain>
    </source>
</reference>
<dbReference type="Proteomes" id="UP000600449">
    <property type="component" value="Unassembled WGS sequence"/>
</dbReference>
<comment type="caution">
    <text evidence="3">The sequence shown here is derived from an EMBL/GenBank/DDBJ whole genome shotgun (WGS) entry which is preliminary data.</text>
</comment>
<dbReference type="EMBL" id="BMMF01000004">
    <property type="protein sequence ID" value="GGK29890.1"/>
    <property type="molecule type" value="Genomic_DNA"/>
</dbReference>
<dbReference type="InterPro" id="IPR021273">
    <property type="entry name" value="DUF2852"/>
</dbReference>
<sequence>MNATTTFNASELLRRFKTWEIVAIVAGLVVFWPIGVAFLVWKLWKLKDEGAWDFPAGLGGGLDRARFDLGVGGTGNAAFDAYKREQLARLEEERRKLEDEQRAFARFLDELKRTRDRETFDRFMAERRKTDGA</sequence>
<feature type="transmembrane region" description="Helical" evidence="2">
    <location>
        <begin position="21"/>
        <end position="41"/>
    </location>
</feature>
<feature type="coiled-coil region" evidence="1">
    <location>
        <begin position="80"/>
        <end position="117"/>
    </location>
</feature>
<dbReference type="Pfam" id="PF11014">
    <property type="entry name" value="DUF2852"/>
    <property type="match status" value="1"/>
</dbReference>
<organism evidence="3 4">
    <name type="scientific">Salinarimonas ramus</name>
    <dbReference type="NCBI Taxonomy" id="690164"/>
    <lineage>
        <taxon>Bacteria</taxon>
        <taxon>Pseudomonadati</taxon>
        <taxon>Pseudomonadota</taxon>
        <taxon>Alphaproteobacteria</taxon>
        <taxon>Hyphomicrobiales</taxon>
        <taxon>Salinarimonadaceae</taxon>
        <taxon>Salinarimonas</taxon>
    </lineage>
</organism>
<evidence type="ECO:0000313" key="4">
    <source>
        <dbReference type="Proteomes" id="UP000600449"/>
    </source>
</evidence>
<protein>
    <recommendedName>
        <fullName evidence="5">DUF2852 domain-containing protein</fullName>
    </recommendedName>
</protein>
<evidence type="ECO:0000313" key="3">
    <source>
        <dbReference type="EMBL" id="GGK29890.1"/>
    </source>
</evidence>
<keyword evidence="2" id="KW-0812">Transmembrane</keyword>
<keyword evidence="2" id="KW-0472">Membrane</keyword>
<gene>
    <name evidence="3" type="ORF">GCM10011322_15490</name>
</gene>
<proteinExistence type="predicted"/>
<accession>A0A917V3F3</accession>
<name>A0A917V3F3_9HYPH</name>
<evidence type="ECO:0008006" key="5">
    <source>
        <dbReference type="Google" id="ProtNLM"/>
    </source>
</evidence>
<dbReference type="RefSeq" id="WP_188911364.1">
    <property type="nucleotide sequence ID" value="NZ_BMMF01000004.1"/>
</dbReference>
<keyword evidence="1" id="KW-0175">Coiled coil</keyword>
<keyword evidence="4" id="KW-1185">Reference proteome</keyword>
<dbReference type="AlphaFoldDB" id="A0A917V3F3"/>
<keyword evidence="2" id="KW-1133">Transmembrane helix</keyword>